<feature type="transmembrane region" description="Helical" evidence="1">
    <location>
        <begin position="92"/>
        <end position="114"/>
    </location>
</feature>
<keyword evidence="1" id="KW-0812">Transmembrane</keyword>
<feature type="transmembrane region" description="Helical" evidence="1">
    <location>
        <begin position="166"/>
        <end position="189"/>
    </location>
</feature>
<evidence type="ECO:0000256" key="1">
    <source>
        <dbReference type="SAM" id="Phobius"/>
    </source>
</evidence>
<sequence length="209" mass="22457">MKGINGVGVPERHSIGLFLTRQALHYSSYVVLSFPVVCWSMVSLVLLGFYSEELLVKGLRLAVSLAGDDYSRFVGVENLRFSSSPGKDDIDFAAIVMSLFGRLCLILVVAGAVIEAIIRRPISVSPIFAIKAITVVALAFPLLFLLSPVLADETGLIRHPKGDPYIAIGIMSLLSAVGIWISGVVAVAINTFIGFLMKMLDEADQSSAK</sequence>
<organism evidence="2 3">
    <name type="scientific">Marinobacter xestospongiae</name>
    <dbReference type="NCBI Taxonomy" id="994319"/>
    <lineage>
        <taxon>Bacteria</taxon>
        <taxon>Pseudomonadati</taxon>
        <taxon>Pseudomonadota</taxon>
        <taxon>Gammaproteobacteria</taxon>
        <taxon>Pseudomonadales</taxon>
        <taxon>Marinobacteraceae</taxon>
        <taxon>Marinobacter</taxon>
    </lineage>
</organism>
<feature type="transmembrane region" description="Helical" evidence="1">
    <location>
        <begin position="29"/>
        <end position="50"/>
    </location>
</feature>
<proteinExistence type="predicted"/>
<comment type="caution">
    <text evidence="2">The sequence shown here is derived from an EMBL/GenBank/DDBJ whole genome shotgun (WGS) entry which is preliminary data.</text>
</comment>
<dbReference type="Proteomes" id="UP001269819">
    <property type="component" value="Unassembled WGS sequence"/>
</dbReference>
<gene>
    <name evidence="2" type="ORF">RYS15_06195</name>
</gene>
<protein>
    <submittedName>
        <fullName evidence="2">Uncharacterized protein</fullName>
    </submittedName>
</protein>
<feature type="transmembrane region" description="Helical" evidence="1">
    <location>
        <begin position="126"/>
        <end position="146"/>
    </location>
</feature>
<keyword evidence="3" id="KW-1185">Reference proteome</keyword>
<keyword evidence="1" id="KW-0472">Membrane</keyword>
<evidence type="ECO:0000313" key="3">
    <source>
        <dbReference type="Proteomes" id="UP001269819"/>
    </source>
</evidence>
<evidence type="ECO:0000313" key="2">
    <source>
        <dbReference type="EMBL" id="MDV2078266.1"/>
    </source>
</evidence>
<keyword evidence="1" id="KW-1133">Transmembrane helix</keyword>
<reference evidence="2 3" key="1">
    <citation type="submission" date="2023-10" db="EMBL/GenBank/DDBJ databases">
        <title>Characteristics and mechanism of a salt-tolerant marine origin heterotrophic nitrifying- aerobic denitrifying bacteria Marinobacter xestospongiae HN1.</title>
        <authorList>
            <person name="Qi R."/>
        </authorList>
    </citation>
    <scope>NUCLEOTIDE SEQUENCE [LARGE SCALE GENOMIC DNA]</scope>
    <source>
        <strain evidence="2 3">HN1</strain>
    </source>
</reference>
<dbReference type="EMBL" id="JAWIIJ010000003">
    <property type="protein sequence ID" value="MDV2078266.1"/>
    <property type="molecule type" value="Genomic_DNA"/>
</dbReference>
<accession>A0ABU3VVH6</accession>
<dbReference type="RefSeq" id="WP_316973064.1">
    <property type="nucleotide sequence ID" value="NZ_JAWIIJ010000003.1"/>
</dbReference>
<name>A0ABU3VVH6_9GAMM</name>